<dbReference type="STRING" id="765912.Thimo_3128"/>
<proteinExistence type="predicted"/>
<dbReference type="OrthoDB" id="5794343at2"/>
<name>L0H0R6_9GAMM</name>
<dbReference type="HOGENOM" id="CLU_141680_0_0_6"/>
<dbReference type="RefSeq" id="WP_015281939.1">
    <property type="nucleotide sequence ID" value="NC_019940.1"/>
</dbReference>
<reference evidence="1 2" key="1">
    <citation type="submission" date="2011-09" db="EMBL/GenBank/DDBJ databases">
        <title>Complete sequence of chromosome of Thioflavicoccus mobilis 8321.</title>
        <authorList>
            <consortium name="US DOE Joint Genome Institute"/>
            <person name="Lucas S."/>
            <person name="Han J."/>
            <person name="Lapidus A."/>
            <person name="Cheng J.-F."/>
            <person name="Goodwin L."/>
            <person name="Pitluck S."/>
            <person name="Peters L."/>
            <person name="Ovchinnikova G."/>
            <person name="Lu M."/>
            <person name="Detter J.C."/>
            <person name="Han C."/>
            <person name="Tapia R."/>
            <person name="Land M."/>
            <person name="Hauser L."/>
            <person name="Kyrpides N."/>
            <person name="Ivanova N."/>
            <person name="Pagani I."/>
            <person name="Vogl K."/>
            <person name="Liu Z."/>
            <person name="Imhoff J."/>
            <person name="Thiel V."/>
            <person name="Frigaard N.-U."/>
            <person name="Bryant D."/>
            <person name="Woyke T."/>
        </authorList>
    </citation>
    <scope>NUCLEOTIDE SEQUENCE [LARGE SCALE GENOMIC DNA]</scope>
    <source>
        <strain evidence="1 2">8321</strain>
    </source>
</reference>
<dbReference type="EMBL" id="CP003051">
    <property type="protein sequence ID" value="AGA91811.1"/>
    <property type="molecule type" value="Genomic_DNA"/>
</dbReference>
<keyword evidence="2" id="KW-1185">Reference proteome</keyword>
<dbReference type="eggNOG" id="ENOG5032A39">
    <property type="taxonomic scope" value="Bacteria"/>
</dbReference>
<accession>L0H0R6</accession>
<evidence type="ECO:0000313" key="2">
    <source>
        <dbReference type="Proteomes" id="UP000010816"/>
    </source>
</evidence>
<protein>
    <submittedName>
        <fullName evidence="1">Uncharacterized protein</fullName>
    </submittedName>
</protein>
<dbReference type="KEGG" id="tmb:Thimo_3128"/>
<gene>
    <name evidence="1" type="ORF">Thimo_3128</name>
</gene>
<evidence type="ECO:0000313" key="1">
    <source>
        <dbReference type="EMBL" id="AGA91811.1"/>
    </source>
</evidence>
<dbReference type="AlphaFoldDB" id="L0H0R6"/>
<sequence length="135" mass="16006">MEIDNDRIKHRQIHFDPVHPNPQQAHTAAEFLAGEPGIIEVHPPTPVLLKVSYDLVYTKLEEIEKALTELGLHLDVPLSYRIKRALWYYTEDTYRANCCCEHSQVDCTKKVFATRYENLDHSLRDHRPEHWRRYL</sequence>
<dbReference type="Proteomes" id="UP000010816">
    <property type="component" value="Chromosome"/>
</dbReference>
<organism evidence="1 2">
    <name type="scientific">Thioflavicoccus mobilis 8321</name>
    <dbReference type="NCBI Taxonomy" id="765912"/>
    <lineage>
        <taxon>Bacteria</taxon>
        <taxon>Pseudomonadati</taxon>
        <taxon>Pseudomonadota</taxon>
        <taxon>Gammaproteobacteria</taxon>
        <taxon>Chromatiales</taxon>
        <taxon>Chromatiaceae</taxon>
        <taxon>Thioflavicoccus</taxon>
    </lineage>
</organism>